<evidence type="ECO:0000259" key="1">
    <source>
        <dbReference type="Pfam" id="PF22656"/>
    </source>
</evidence>
<comment type="caution">
    <text evidence="2">The sequence shown here is derived from an EMBL/GenBank/DDBJ whole genome shotgun (WGS) entry which is preliminary data.</text>
</comment>
<dbReference type="Gene3D" id="3.10.180.10">
    <property type="entry name" value="2,3-Dihydroxybiphenyl 1,2-Dioxygenase, domain 1"/>
    <property type="match status" value="1"/>
</dbReference>
<accession>A0A6A2XMK3</accession>
<organism evidence="2 3">
    <name type="scientific">Hibiscus syriacus</name>
    <name type="common">Rose of Sharon</name>
    <dbReference type="NCBI Taxonomy" id="106335"/>
    <lineage>
        <taxon>Eukaryota</taxon>
        <taxon>Viridiplantae</taxon>
        <taxon>Streptophyta</taxon>
        <taxon>Embryophyta</taxon>
        <taxon>Tracheophyta</taxon>
        <taxon>Spermatophyta</taxon>
        <taxon>Magnoliopsida</taxon>
        <taxon>eudicotyledons</taxon>
        <taxon>Gunneridae</taxon>
        <taxon>Pentapetalae</taxon>
        <taxon>rosids</taxon>
        <taxon>malvids</taxon>
        <taxon>Malvales</taxon>
        <taxon>Malvaceae</taxon>
        <taxon>Malvoideae</taxon>
        <taxon>Hibiscus</taxon>
    </lineage>
</organism>
<protein>
    <submittedName>
        <fullName evidence="2">Defective in induced resistance 1 protein</fullName>
    </submittedName>
</protein>
<name>A0A6A2XMK3_HIBSY</name>
<dbReference type="AlphaFoldDB" id="A0A6A2XMK3"/>
<dbReference type="InterPro" id="IPR029068">
    <property type="entry name" value="Glyas_Bleomycin-R_OHBP_Dase"/>
</dbReference>
<evidence type="ECO:0000313" key="2">
    <source>
        <dbReference type="EMBL" id="KAE8663236.1"/>
    </source>
</evidence>
<sequence>MALEDDQNGGVEKVAAVTFTAVKPQLMVEAPKAADDAVYKSAFGAVEVDRTCTLSARPSRSSLTSPLNLSFVYAMDKRARLDLLVWVKTEGTGCVLCLETEDVEAAIAKAVSVGGCCGGFNFSVMGGLLISKKMFLAGRVRLSMETLISNQGHIELALWGKPMASAGSIPSEGSQYEFLYEHKHVRLAPLRASHSLGRRINWIRLCQRWPARLDTLIVHVAQTYCP</sequence>
<evidence type="ECO:0000313" key="3">
    <source>
        <dbReference type="Proteomes" id="UP000436088"/>
    </source>
</evidence>
<dbReference type="PANTHER" id="PTHR34109">
    <property type="entry name" value="BNAUNNG04460D PROTEIN-RELATED"/>
    <property type="match status" value="1"/>
</dbReference>
<dbReference type="Pfam" id="PF22656">
    <property type="entry name" value="At5g48480-like_N"/>
    <property type="match status" value="1"/>
</dbReference>
<keyword evidence="3" id="KW-1185">Reference proteome</keyword>
<gene>
    <name evidence="2" type="ORF">F3Y22_tig00112989pilonHSYRG00001</name>
</gene>
<proteinExistence type="predicted"/>
<feature type="domain" description="Glyoxalase At5g48480-like N-terminal" evidence="1">
    <location>
        <begin position="25"/>
        <end position="52"/>
    </location>
</feature>
<dbReference type="EMBL" id="VEPZ02001682">
    <property type="protein sequence ID" value="KAE8663236.1"/>
    <property type="molecule type" value="Genomic_DNA"/>
</dbReference>
<dbReference type="Proteomes" id="UP000436088">
    <property type="component" value="Unassembled WGS sequence"/>
</dbReference>
<dbReference type="PANTHER" id="PTHR34109:SF1">
    <property type="entry name" value="VOC DOMAIN-CONTAINING PROTEIN"/>
    <property type="match status" value="1"/>
</dbReference>
<reference evidence="2" key="1">
    <citation type="submission" date="2019-09" db="EMBL/GenBank/DDBJ databases">
        <title>Draft genome information of white flower Hibiscus syriacus.</title>
        <authorList>
            <person name="Kim Y.-M."/>
        </authorList>
    </citation>
    <scope>NUCLEOTIDE SEQUENCE [LARGE SCALE GENOMIC DNA]</scope>
    <source>
        <strain evidence="2">YM2019G1</strain>
    </source>
</reference>
<dbReference type="InterPro" id="IPR054576">
    <property type="entry name" value="At5g48480-like_N"/>
</dbReference>